<protein>
    <recommendedName>
        <fullName evidence="6">Sacsin</fullName>
    </recommendedName>
</protein>
<dbReference type="Gene3D" id="1.10.287.110">
    <property type="entry name" value="DnaJ domain"/>
    <property type="match status" value="1"/>
</dbReference>
<dbReference type="Proteomes" id="UP001286313">
    <property type="component" value="Unassembled WGS sequence"/>
</dbReference>
<comment type="caution">
    <text evidence="4">The sequence shown here is derived from an EMBL/GenBank/DDBJ whole genome shotgun (WGS) entry which is preliminary data.</text>
</comment>
<feature type="region of interest" description="Disordered" evidence="1">
    <location>
        <begin position="2359"/>
        <end position="2424"/>
    </location>
</feature>
<dbReference type="CDD" id="cd06257">
    <property type="entry name" value="DnaJ"/>
    <property type="match status" value="1"/>
</dbReference>
<dbReference type="NCBIfam" id="NF047352">
    <property type="entry name" value="P_loop_sacsin"/>
    <property type="match status" value="1"/>
</dbReference>
<feature type="domain" description="Sacsin/Nov" evidence="3">
    <location>
        <begin position="636"/>
        <end position="850"/>
    </location>
</feature>
<evidence type="ECO:0000313" key="4">
    <source>
        <dbReference type="EMBL" id="KAK3889111.1"/>
    </source>
</evidence>
<evidence type="ECO:0000256" key="1">
    <source>
        <dbReference type="SAM" id="MobiDB-lite"/>
    </source>
</evidence>
<organism evidence="4 5">
    <name type="scientific">Petrolisthes cinctipes</name>
    <name type="common">Flat porcelain crab</name>
    <dbReference type="NCBI Taxonomy" id="88211"/>
    <lineage>
        <taxon>Eukaryota</taxon>
        <taxon>Metazoa</taxon>
        <taxon>Ecdysozoa</taxon>
        <taxon>Arthropoda</taxon>
        <taxon>Crustacea</taxon>
        <taxon>Multicrustacea</taxon>
        <taxon>Malacostraca</taxon>
        <taxon>Eumalacostraca</taxon>
        <taxon>Eucarida</taxon>
        <taxon>Decapoda</taxon>
        <taxon>Pleocyemata</taxon>
        <taxon>Anomura</taxon>
        <taxon>Galatheoidea</taxon>
        <taxon>Porcellanidae</taxon>
        <taxon>Petrolisthes</taxon>
    </lineage>
</organism>
<sequence>MVNINVKSFPEGTEICENKVGSKSVTWITSWHSGKGRLCRKAEKLSGKALPLGAVSTPVCQDRNGWKPVCLKDLPSGFYRESHMHCFLPLPVKTSLPLQVNGYFEIASDRTALLSQTSDDRQNLSWNSILIEDAISSAYLTLLQKLISLGQNTEVPYYTLWPLATDGNNDLITKLITSFYHLLVKENWQLFYSNDGWHPLIHCLFLEDNFYQKQIGKVAFKYMKNILSSSNKQHLIELPTKIQAGFQNDLLSEFCISQYLFYTNYFIPTISNDIVSSEMRDGLTLHMIDHVDAYMESLQGVASIPTHPYGKLRDPRDLICPKSQVAKMYSESDERFPQDKFTQTSNRCDVLLDLGMKSKTIPAEWVKERACSVVQSVCSQCALHRSTEILYYMATQDEEKQNAIASKLKTLPFLPVMIKPLKWQYAWKGDENMSKQSKLCSSHTSHIEKTVTFTNPSDLYSSHFKELVGSTELILSPNQGRNKYKVQESVLDKLGVTVDYLPLESVIEQLVVFSNAPLLDKIHARCHAIYEHLEKVLECQPTSASELHNFQNKNILLTKKHGFVEPCLFALSSEHDCAPDLFSASIEGLDKYKLLMNALDITTNFLFSVVEKTILSKKETWGEEKLSDEAVNCLNGIMKELLQNADDSGATEIAFIIDLRHLPTDTLFDKKYAQLQGPSLSVYNNKGFTANDLKSIQDLGNSTKKEDPTCTGQYGIGFNAVYHLTDAPSFLTKGPDVPQGSTICMFDPHCRYDPSATVEAPGVRFTNLDELRKDHPDSFIGYLETEFLQTEGTVFRLPLRSSADSDISKNVVTKSDLQKLVLEFQDEMSKCMLFLRCVRKASVVKIDETGKWHEVYSVNSKVSKEVDLLSSILCRKKQSTNTSENLYAPEMVRDSYKIQITDNTEETSNWTIVQQVGAHNKESVPDIVKEAFHLGSLRLLPHASVALLLNTNIKNIKNLFTTSCYLPLPAASGLHFSVNGHFALSSSRQDLWKGTGDCKALWNQWLMKEVLVPAAVYALDNYRLNTIHQTSNYLNELEYSSMIYSFQKLLPNMNDMKSAMWKCFTKWFYDHVKDNGIPFFDVFIPESDKVQKCSQGYRRPMYSTTTPDPPRNGHLHWHPLTEPASEFPVYFLNHYFFEPNVPDTLKRLGMKISSDKMRYYLESADPDYQYQKVTPTSALKFLTSWNQHFPDNCKPQLENVVEKTPFLKAENVLDLFQYISDELTESSSVVNLPLLLTNDNVLRPFTHSKPVFISSYCSLLQNLGGEFVKKSMVSEIENCVNKFKEEANVVKPFTTADLRDRLPSVLDSSYQSDDAMIKLTNLDKTRTIPNKKWLEQVWRFVTYNCRSKFTLQEPTTTTDSSVKVNWEASKDHLIQTLGDWALYPVTVAGITYLVSINNAWRSLDMYGFDINSPFRVLPIPKPCPHYINKDIIPAELKLSATKNEPPAVLEVLYFHKNEISDYITRNQQIQSSLDVGDILEYLGRHCDTKSLCKEKISQLQIFINANGQHCSVFGRHIIVPKFVDLANMNQIALKNGYVILEQPSTSYIEVLYKYIHPEYLSEDLDIYSKFILPNLEYLEEPQRMSYLEKLKVMVTHDSEDKPPEVVSVLRNTRFIQLNGRLQRANNFYDPSNSVFKIMKVANLPEKWSGCNWKDFLRMAGMIDKVTPNKYLEFARSLKASDPDVKAKSEVLIQHLNTDDSDMKSVRSHIKDIEFLVPYKFDNSMNIESILPCFKTTSGLVSISQSVHSKFKYVVWSTVSILPEYAANDSLLTQLNISGTPPDDKVLQHITNFCEVCSRAKCKVNKKVMESIYEYLMTQRNICDNLKQKDVPVVHIPNHRVFVSASQTIENLEDEILPYLYKAPSRYGKYYDVFKMMGMRNQANCDTYAQVLTKIYQCSMQQELHPEEMHRMTMALNGMLKCELSLQKLTVDALYLPTQERTLRKSTEMFVADNDKLLRAVQSQIKEPLFLGFAPLKIRWDNGDFVMRLPERLRPKFVSQIVEEILVIDGIEETFSPTVVQLQESLGSLAFETGVLRVMNHFKVKKSVVMSSEEQQDIKTKLTQVVVRELKEIKVTLKYRDNEVGTKCRSYHLQQKDNNNNTLYISQDICSNTLQQALKKLYKDLLNIEDIDEYEGLDIIFGCIMKPHDIHTQLDEHDIMESGTRNFSFEVYSTDVGSYLEERFLHLLDNSFGDFNDGEIVCMKKYVLEDDSDEEREDESEEDNTFVIVKVLHLVEENCVCKMMNIYEVSKGIQDPTMPVKAHRLYKFVRTVSNTVVPSTCTQEETEQERTSTVTEEELRKQIRKQVIEIWQVENENDIKLLLRRLMFQWHPDKNPDRIEMCTRLFQYIRSLVGRLERGETIPEEDTDSDSAPGPSQTYEHTFRPPPPQYTNPPRTDGGSYERFASRSNDRSRERSRRRMGDRRESHKWWRHADHDLEEAERRLAGSPPCYTIYFCLQAAGKFVKACLYQVDRDAALTNNIDSLTKLCCLLNLPQTLKQLVNEVMVTVGNSDWLRVPDILGCPCDRYSQQDATFVLEKVNNLKELLMPDFYN</sequence>
<evidence type="ECO:0000259" key="2">
    <source>
        <dbReference type="Pfam" id="PF05168"/>
    </source>
</evidence>
<keyword evidence="5" id="KW-1185">Reference proteome</keyword>
<feature type="compositionally biased region" description="Basic and acidic residues" evidence="1">
    <location>
        <begin position="2403"/>
        <end position="2412"/>
    </location>
</feature>
<dbReference type="SUPFAM" id="SSF81593">
    <property type="entry name" value="Nucleotidyltransferase substrate binding subunit/domain"/>
    <property type="match status" value="1"/>
</dbReference>
<dbReference type="InterPro" id="IPR007842">
    <property type="entry name" value="HEPN_dom"/>
</dbReference>
<evidence type="ECO:0000313" key="5">
    <source>
        <dbReference type="Proteomes" id="UP001286313"/>
    </source>
</evidence>
<dbReference type="InterPro" id="IPR036869">
    <property type="entry name" value="J_dom_sf"/>
</dbReference>
<dbReference type="InterPro" id="IPR001623">
    <property type="entry name" value="DnaJ_domain"/>
</dbReference>
<feature type="domain" description="HEPN" evidence="2">
    <location>
        <begin position="2427"/>
        <end position="2497"/>
    </location>
</feature>
<dbReference type="Pfam" id="PF25794">
    <property type="entry name" value="SACS"/>
    <property type="match status" value="1"/>
</dbReference>
<dbReference type="PANTHER" id="PTHR46919">
    <property type="entry name" value="ZINC FINGER, C3HC4 TYPE (RING FINGER) FAMILY PROTEIN"/>
    <property type="match status" value="1"/>
</dbReference>
<evidence type="ECO:0008006" key="6">
    <source>
        <dbReference type="Google" id="ProtNLM"/>
    </source>
</evidence>
<dbReference type="EMBL" id="JAWQEG010000504">
    <property type="protein sequence ID" value="KAK3889111.1"/>
    <property type="molecule type" value="Genomic_DNA"/>
</dbReference>
<dbReference type="SUPFAM" id="SSF55874">
    <property type="entry name" value="ATPase domain of HSP90 chaperone/DNA topoisomerase II/histidine kinase"/>
    <property type="match status" value="1"/>
</dbReference>
<dbReference type="InterPro" id="IPR036890">
    <property type="entry name" value="HATPase_C_sf"/>
</dbReference>
<dbReference type="PANTHER" id="PTHR46919:SF2">
    <property type="entry name" value="SACSIN"/>
    <property type="match status" value="1"/>
</dbReference>
<reference evidence="4" key="1">
    <citation type="submission" date="2023-10" db="EMBL/GenBank/DDBJ databases">
        <title>Genome assemblies of two species of porcelain crab, Petrolisthes cinctipes and Petrolisthes manimaculis (Anomura: Porcellanidae).</title>
        <authorList>
            <person name="Angst P."/>
        </authorList>
    </citation>
    <scope>NUCLEOTIDE SEQUENCE</scope>
    <source>
        <strain evidence="4">PB745_01</strain>
        <tissue evidence="4">Gill</tissue>
    </source>
</reference>
<name>A0AAE1GC44_PETCI</name>
<dbReference type="Pfam" id="PF05168">
    <property type="entry name" value="HEPN"/>
    <property type="match status" value="1"/>
</dbReference>
<evidence type="ECO:0000259" key="3">
    <source>
        <dbReference type="Pfam" id="PF25794"/>
    </source>
</evidence>
<proteinExistence type="predicted"/>
<accession>A0AAE1GC44</accession>
<dbReference type="InterPro" id="IPR058210">
    <property type="entry name" value="SACS/Nov_dom"/>
</dbReference>
<gene>
    <name evidence="4" type="ORF">Pcinc_006853</name>
</gene>
<dbReference type="Gene3D" id="1.20.120.330">
    <property type="entry name" value="Nucleotidyltransferases domain 2"/>
    <property type="match status" value="1"/>
</dbReference>
<dbReference type="SUPFAM" id="SSF46565">
    <property type="entry name" value="Chaperone J-domain"/>
    <property type="match status" value="1"/>
</dbReference>